<dbReference type="AlphaFoldDB" id="A0A0W8ID53"/>
<dbReference type="Pfam" id="PF02104">
    <property type="entry name" value="SURF1"/>
    <property type="match status" value="1"/>
</dbReference>
<organism evidence="8 9">
    <name type="scientific">Nesterenkonia jeotgali</name>
    <dbReference type="NCBI Taxonomy" id="317018"/>
    <lineage>
        <taxon>Bacteria</taxon>
        <taxon>Bacillati</taxon>
        <taxon>Actinomycetota</taxon>
        <taxon>Actinomycetes</taxon>
        <taxon>Micrococcales</taxon>
        <taxon>Micrococcaceae</taxon>
        <taxon>Nesterenkonia</taxon>
    </lineage>
</organism>
<feature type="compositionally biased region" description="Basic residues" evidence="7">
    <location>
        <begin position="282"/>
        <end position="291"/>
    </location>
</feature>
<evidence type="ECO:0000256" key="5">
    <source>
        <dbReference type="ARBA" id="ARBA00023136"/>
    </source>
</evidence>
<comment type="caution">
    <text evidence="6">Lacks conserved residue(s) required for the propagation of feature annotation.</text>
</comment>
<keyword evidence="6" id="KW-1003">Cell membrane</keyword>
<feature type="transmembrane region" description="Helical" evidence="6">
    <location>
        <begin position="12"/>
        <end position="32"/>
    </location>
</feature>
<keyword evidence="5 6" id="KW-0472">Membrane</keyword>
<evidence type="ECO:0000256" key="1">
    <source>
        <dbReference type="ARBA" id="ARBA00004370"/>
    </source>
</evidence>
<dbReference type="PANTHER" id="PTHR23427">
    <property type="entry name" value="SURFEIT LOCUS PROTEIN"/>
    <property type="match status" value="1"/>
</dbReference>
<dbReference type="PROSITE" id="PS51257">
    <property type="entry name" value="PROKAR_LIPOPROTEIN"/>
    <property type="match status" value="1"/>
</dbReference>
<reference evidence="9" key="1">
    <citation type="submission" date="2015-12" db="EMBL/GenBank/DDBJ databases">
        <authorList>
            <person name="Nair G.R."/>
            <person name="Kaur G."/>
            <person name="Mayilraj S."/>
        </authorList>
    </citation>
    <scope>NUCLEOTIDE SEQUENCE [LARGE SCALE GENOMIC DNA]</scope>
    <source>
        <strain evidence="9">CD08_7</strain>
    </source>
</reference>
<feature type="region of interest" description="Disordered" evidence="7">
    <location>
        <begin position="260"/>
        <end position="291"/>
    </location>
</feature>
<dbReference type="Proteomes" id="UP000054023">
    <property type="component" value="Unassembled WGS sequence"/>
</dbReference>
<keyword evidence="4 6" id="KW-1133">Transmembrane helix</keyword>
<evidence type="ECO:0000313" key="9">
    <source>
        <dbReference type="Proteomes" id="UP000054023"/>
    </source>
</evidence>
<evidence type="ECO:0000256" key="4">
    <source>
        <dbReference type="ARBA" id="ARBA00022989"/>
    </source>
</evidence>
<dbReference type="InterPro" id="IPR045214">
    <property type="entry name" value="Surf1/Surf4"/>
</dbReference>
<proteinExistence type="inferred from homology"/>
<comment type="similarity">
    <text evidence="2 6">Belongs to the SURF1 family.</text>
</comment>
<dbReference type="PANTHER" id="PTHR23427:SF2">
    <property type="entry name" value="SURFEIT LOCUS PROTEIN 1"/>
    <property type="match status" value="1"/>
</dbReference>
<keyword evidence="3 6" id="KW-0812">Transmembrane</keyword>
<dbReference type="PROSITE" id="PS50895">
    <property type="entry name" value="SURF1"/>
    <property type="match status" value="1"/>
</dbReference>
<accession>A0A0W8ID53</accession>
<protein>
    <recommendedName>
        <fullName evidence="6">SURF1-like protein</fullName>
    </recommendedName>
</protein>
<sequence length="310" mass="34716">MNRYRFLLTPTWLGWLGICVLFAVACVFLGQWQIDRREVALEEINRIVDNYDQEPIPYAEARELFEAAEDQDEWTVVELSGEYLTEDSRLVRNRGHSGSVGYESVVPFAVAGTDDVVVIDRGWLPTDSTDGSQPALNPDPPEGEVDLVARIRPAEPEINRGAPEGQLASIDLNEYQDQLGYDLLTGGYGLMAEESPAPEVAPRQLIRPSQDEGPHLSYSMQWITFGLLGFIGWGYAARIHARNRDYEEAEALIGGEPHHAEAADGAPVHAASSAPAQNRVREVRRRQRIRTGKLSDEDLEDAWVEERLHR</sequence>
<evidence type="ECO:0000256" key="7">
    <source>
        <dbReference type="SAM" id="MobiDB-lite"/>
    </source>
</evidence>
<dbReference type="InterPro" id="IPR002994">
    <property type="entry name" value="Surf1/Shy1"/>
</dbReference>
<gene>
    <name evidence="8" type="ORF">AVL63_04955</name>
</gene>
<evidence type="ECO:0000256" key="6">
    <source>
        <dbReference type="RuleBase" id="RU363076"/>
    </source>
</evidence>
<evidence type="ECO:0000313" key="8">
    <source>
        <dbReference type="EMBL" id="KUG57871.1"/>
    </source>
</evidence>
<evidence type="ECO:0000256" key="3">
    <source>
        <dbReference type="ARBA" id="ARBA00022692"/>
    </source>
</evidence>
<comment type="caution">
    <text evidence="8">The sequence shown here is derived from an EMBL/GenBank/DDBJ whole genome shotgun (WGS) entry which is preliminary data.</text>
</comment>
<dbReference type="EMBL" id="LQBM01000004">
    <property type="protein sequence ID" value="KUG57871.1"/>
    <property type="molecule type" value="Genomic_DNA"/>
</dbReference>
<comment type="subcellular location">
    <subcellularLocation>
        <location evidence="6">Cell membrane</location>
        <topology evidence="6">Multi-pass membrane protein</topology>
    </subcellularLocation>
    <subcellularLocation>
        <location evidence="1">Membrane</location>
    </subcellularLocation>
</comment>
<dbReference type="STRING" id="317018.AVL63_04955"/>
<dbReference type="OrthoDB" id="9807214at2"/>
<evidence type="ECO:0000256" key="2">
    <source>
        <dbReference type="ARBA" id="ARBA00007165"/>
    </source>
</evidence>
<dbReference type="GO" id="GO:0005886">
    <property type="term" value="C:plasma membrane"/>
    <property type="evidence" value="ECO:0007669"/>
    <property type="project" value="UniProtKB-SubCell"/>
</dbReference>
<name>A0A0W8ID53_9MICC</name>
<dbReference type="CDD" id="cd06662">
    <property type="entry name" value="SURF1"/>
    <property type="match status" value="1"/>
</dbReference>
<dbReference type="RefSeq" id="WP_058889106.1">
    <property type="nucleotide sequence ID" value="NZ_LQBM01000004.1"/>
</dbReference>
<keyword evidence="9" id="KW-1185">Reference proteome</keyword>